<dbReference type="InterPro" id="IPR050223">
    <property type="entry name" value="D-isomer_2-hydroxyacid_DH"/>
</dbReference>
<name>A0AAE8MT38_9PEZI</name>
<comment type="caution">
    <text evidence="7">The sequence shown here is derived from an EMBL/GenBank/DDBJ whole genome shotgun (WGS) entry which is preliminary data.</text>
</comment>
<dbReference type="FunFam" id="3.40.50.720:FF:000203">
    <property type="entry name" value="D-3-phosphoglycerate dehydrogenase (SerA)"/>
    <property type="match status" value="1"/>
</dbReference>
<gene>
    <name evidence="7" type="ORF">DNG_02161</name>
</gene>
<dbReference type="GO" id="GO:0005829">
    <property type="term" value="C:cytosol"/>
    <property type="evidence" value="ECO:0007669"/>
    <property type="project" value="TreeGrafter"/>
</dbReference>
<dbReference type="GO" id="GO:0051287">
    <property type="term" value="F:NAD binding"/>
    <property type="evidence" value="ECO:0007669"/>
    <property type="project" value="InterPro"/>
</dbReference>
<dbReference type="SUPFAM" id="SSF52283">
    <property type="entry name" value="Formate/glycerate dehydrogenase catalytic domain-like"/>
    <property type="match status" value="1"/>
</dbReference>
<dbReference type="AlphaFoldDB" id="A0AAE8MT38"/>
<dbReference type="InterPro" id="IPR029753">
    <property type="entry name" value="D-isomer_DH_CS"/>
</dbReference>
<feature type="domain" description="D-isomer specific 2-hydroxyacid dehydrogenase NAD-binding" evidence="6">
    <location>
        <begin position="118"/>
        <end position="297"/>
    </location>
</feature>
<dbReference type="InterPro" id="IPR036291">
    <property type="entry name" value="NAD(P)-bd_dom_sf"/>
</dbReference>
<dbReference type="PANTHER" id="PTHR10996">
    <property type="entry name" value="2-HYDROXYACID DEHYDROGENASE-RELATED"/>
    <property type="match status" value="1"/>
</dbReference>
<evidence type="ECO:0000256" key="3">
    <source>
        <dbReference type="ARBA" id="ARBA00023027"/>
    </source>
</evidence>
<evidence type="ECO:0000259" key="5">
    <source>
        <dbReference type="Pfam" id="PF00389"/>
    </source>
</evidence>
<protein>
    <submittedName>
        <fullName evidence="7">Related to SER3 - 3-phosphoglycerate dehydrogenase</fullName>
    </submittedName>
</protein>
<keyword evidence="2 4" id="KW-0560">Oxidoreductase</keyword>
<dbReference type="SUPFAM" id="SSF51735">
    <property type="entry name" value="NAD(P)-binding Rossmann-fold domains"/>
    <property type="match status" value="1"/>
</dbReference>
<dbReference type="PROSITE" id="PS00671">
    <property type="entry name" value="D_2_HYDROXYACID_DH_3"/>
    <property type="match status" value="1"/>
</dbReference>
<dbReference type="Pfam" id="PF02826">
    <property type="entry name" value="2-Hacid_dh_C"/>
    <property type="match status" value="1"/>
</dbReference>
<evidence type="ECO:0000313" key="7">
    <source>
        <dbReference type="EMBL" id="SPN99126.1"/>
    </source>
</evidence>
<evidence type="ECO:0000313" key="8">
    <source>
        <dbReference type="Proteomes" id="UP001187682"/>
    </source>
</evidence>
<dbReference type="PANTHER" id="PTHR10996:SF264">
    <property type="entry name" value="HYPOTHETICAL D-ISOMER SPECIFIC 2-HYDROXYACID DEHYDROGENASE (EUROFUNG)"/>
    <property type="match status" value="1"/>
</dbReference>
<dbReference type="InterPro" id="IPR029752">
    <property type="entry name" value="D-isomer_DH_CS1"/>
</dbReference>
<keyword evidence="3" id="KW-0520">NAD</keyword>
<keyword evidence="8" id="KW-1185">Reference proteome</keyword>
<reference evidence="7" key="1">
    <citation type="submission" date="2018-03" db="EMBL/GenBank/DDBJ databases">
        <authorList>
            <person name="Guldener U."/>
        </authorList>
    </citation>
    <scope>NUCLEOTIDE SEQUENCE</scope>
</reference>
<dbReference type="PROSITE" id="PS00065">
    <property type="entry name" value="D_2_HYDROXYACID_DH_1"/>
    <property type="match status" value="1"/>
</dbReference>
<accession>A0AAE8MT38</accession>
<proteinExistence type="inferred from homology"/>
<dbReference type="GO" id="GO:0030267">
    <property type="term" value="F:glyoxylate reductase (NADPH) activity"/>
    <property type="evidence" value="ECO:0007669"/>
    <property type="project" value="TreeGrafter"/>
</dbReference>
<dbReference type="GO" id="GO:0016618">
    <property type="term" value="F:hydroxypyruvate reductase [NAD(P)H] activity"/>
    <property type="evidence" value="ECO:0007669"/>
    <property type="project" value="TreeGrafter"/>
</dbReference>
<dbReference type="Gene3D" id="3.40.50.720">
    <property type="entry name" value="NAD(P)-binding Rossmann-like Domain"/>
    <property type="match status" value="2"/>
</dbReference>
<organism evidence="7 8">
    <name type="scientific">Cephalotrichum gorgonifer</name>
    <dbReference type="NCBI Taxonomy" id="2041049"/>
    <lineage>
        <taxon>Eukaryota</taxon>
        <taxon>Fungi</taxon>
        <taxon>Dikarya</taxon>
        <taxon>Ascomycota</taxon>
        <taxon>Pezizomycotina</taxon>
        <taxon>Sordariomycetes</taxon>
        <taxon>Hypocreomycetidae</taxon>
        <taxon>Microascales</taxon>
        <taxon>Microascaceae</taxon>
        <taxon>Cephalotrichum</taxon>
    </lineage>
</organism>
<comment type="similarity">
    <text evidence="1 4">Belongs to the D-isomer specific 2-hydroxyacid dehydrogenase family.</text>
</comment>
<evidence type="ECO:0000256" key="4">
    <source>
        <dbReference type="RuleBase" id="RU003719"/>
    </source>
</evidence>
<dbReference type="Proteomes" id="UP001187682">
    <property type="component" value="Unassembled WGS sequence"/>
</dbReference>
<evidence type="ECO:0000259" key="6">
    <source>
        <dbReference type="Pfam" id="PF02826"/>
    </source>
</evidence>
<feature type="domain" description="D-isomer specific 2-hydroxyacid dehydrogenase catalytic" evidence="5">
    <location>
        <begin position="22"/>
        <end position="320"/>
    </location>
</feature>
<evidence type="ECO:0000256" key="1">
    <source>
        <dbReference type="ARBA" id="ARBA00005854"/>
    </source>
</evidence>
<dbReference type="Pfam" id="PF00389">
    <property type="entry name" value="2-Hacid_dh"/>
    <property type="match status" value="1"/>
</dbReference>
<dbReference type="EMBL" id="ONZQ02000002">
    <property type="protein sequence ID" value="SPN99126.1"/>
    <property type="molecule type" value="Genomic_DNA"/>
</dbReference>
<evidence type="ECO:0000256" key="2">
    <source>
        <dbReference type="ARBA" id="ARBA00023002"/>
    </source>
</evidence>
<dbReference type="InterPro" id="IPR006139">
    <property type="entry name" value="D-isomer_2_OHA_DH_cat_dom"/>
</dbReference>
<sequence length="325" mass="35342">MTTDLVSNGSAATSPTDKPTVYILHEFHPDVMAFCRQVFNAITPDHPENSNWRQNARYLLMRSSYITAEDINAAPNLLAIAKQGVGIDRIDAEACKVRGIQILNTPGVNAQPVAELVLMLTLAVARRAGSTLIKQSSGNLVSKEECFGLTLQGKTIGIIGMGNIGKAVARIFHGGFGARIIAYNHSAPDSEWSGIPHTRVEHLEDIWSEADVMSIHVPLTPKTRGLISYPQLQSMKKTAILINTARGGIINEKDLERALSEGLIWGAGLDCHEEEPPSKERYGALWDLGVVSMPHIGATTDEIQRLAGMTAAKRLLEFTQRTGTI</sequence>
<dbReference type="InterPro" id="IPR006140">
    <property type="entry name" value="D-isomer_DH_NAD-bd"/>
</dbReference>